<accession>A0A841JRQ8</accession>
<organism evidence="2 3">
    <name type="scientific">Silvibacterium bohemicum</name>
    <dbReference type="NCBI Taxonomy" id="1577686"/>
    <lineage>
        <taxon>Bacteria</taxon>
        <taxon>Pseudomonadati</taxon>
        <taxon>Acidobacteriota</taxon>
        <taxon>Terriglobia</taxon>
        <taxon>Terriglobales</taxon>
        <taxon>Acidobacteriaceae</taxon>
        <taxon>Silvibacterium</taxon>
    </lineage>
</organism>
<gene>
    <name evidence="2" type="ORF">HNQ77_001039</name>
</gene>
<sequence>MTDNEQKSKQGQQKVSDGLAEQAEVSSRQNPDQSEVESAKDKRAQGEIEATEATQQKKSA</sequence>
<feature type="region of interest" description="Disordered" evidence="1">
    <location>
        <begin position="1"/>
        <end position="60"/>
    </location>
</feature>
<protein>
    <submittedName>
        <fullName evidence="2">Uncharacterized protein</fullName>
    </submittedName>
</protein>
<reference evidence="2 3" key="1">
    <citation type="submission" date="2020-08" db="EMBL/GenBank/DDBJ databases">
        <title>Genomic Encyclopedia of Type Strains, Phase IV (KMG-IV): sequencing the most valuable type-strain genomes for metagenomic binning, comparative biology and taxonomic classification.</title>
        <authorList>
            <person name="Goeker M."/>
        </authorList>
    </citation>
    <scope>NUCLEOTIDE SEQUENCE [LARGE SCALE GENOMIC DNA]</scope>
    <source>
        <strain evidence="2 3">DSM 103733</strain>
    </source>
</reference>
<evidence type="ECO:0000313" key="3">
    <source>
        <dbReference type="Proteomes" id="UP000538666"/>
    </source>
</evidence>
<feature type="compositionally biased region" description="Basic and acidic residues" evidence="1">
    <location>
        <begin position="37"/>
        <end position="46"/>
    </location>
</feature>
<name>A0A841JRQ8_9BACT</name>
<proteinExistence type="predicted"/>
<evidence type="ECO:0000256" key="1">
    <source>
        <dbReference type="SAM" id="MobiDB-lite"/>
    </source>
</evidence>
<dbReference type="RefSeq" id="WP_050062028.1">
    <property type="nucleotide sequence ID" value="NZ_JACHEK010000002.1"/>
</dbReference>
<evidence type="ECO:0000313" key="2">
    <source>
        <dbReference type="EMBL" id="MBB6143095.1"/>
    </source>
</evidence>
<comment type="caution">
    <text evidence="2">The sequence shown here is derived from an EMBL/GenBank/DDBJ whole genome shotgun (WGS) entry which is preliminary data.</text>
</comment>
<dbReference type="Proteomes" id="UP000538666">
    <property type="component" value="Unassembled WGS sequence"/>
</dbReference>
<dbReference type="EMBL" id="JACHEK010000002">
    <property type="protein sequence ID" value="MBB6143095.1"/>
    <property type="molecule type" value="Genomic_DNA"/>
</dbReference>
<keyword evidence="3" id="KW-1185">Reference proteome</keyword>
<dbReference type="AlphaFoldDB" id="A0A841JRQ8"/>
<feature type="compositionally biased region" description="Polar residues" evidence="1">
    <location>
        <begin position="24"/>
        <end position="33"/>
    </location>
</feature>